<evidence type="ECO:0000313" key="2">
    <source>
        <dbReference type="EMBL" id="NMM64332.1"/>
    </source>
</evidence>
<sequence length="97" mass="11298">MYPYDRIRSIYLFIYFATTCGTVHHAILLSKQIVNNLFTSPGDIYDYSEFSIKCVSIVYIIRLVLQHNLFVYNLKIKIKFLGLDIEIKSKEKSAPSN</sequence>
<evidence type="ECO:0000256" key="1">
    <source>
        <dbReference type="SAM" id="Phobius"/>
    </source>
</evidence>
<evidence type="ECO:0000313" key="3">
    <source>
        <dbReference type="Proteomes" id="UP000537131"/>
    </source>
</evidence>
<keyword evidence="1" id="KW-0472">Membrane</keyword>
<reference evidence="2 3" key="2">
    <citation type="submission" date="2020-06" db="EMBL/GenBank/DDBJ databases">
        <title>Complete Genome Sequence of Clostridium muelleri sp. nov. P21T, an Acid-Alcohol Producing Acetogen Isolated from Old Hay.</title>
        <authorList>
            <person name="Duncan K.E."/>
            <person name="Tanner R.S."/>
        </authorList>
    </citation>
    <scope>NUCLEOTIDE SEQUENCE [LARGE SCALE GENOMIC DNA]</scope>
    <source>
        <strain evidence="2 3">P21</strain>
    </source>
</reference>
<gene>
    <name evidence="2" type="ORF">HBE96_17040</name>
</gene>
<organism evidence="2 3">
    <name type="scientific">Clostridium muellerianum</name>
    <dbReference type="NCBI Taxonomy" id="2716538"/>
    <lineage>
        <taxon>Bacteria</taxon>
        <taxon>Bacillati</taxon>
        <taxon>Bacillota</taxon>
        <taxon>Clostridia</taxon>
        <taxon>Eubacteriales</taxon>
        <taxon>Clostridiaceae</taxon>
        <taxon>Clostridium</taxon>
    </lineage>
</organism>
<accession>A0A7Y0EJL8</accession>
<feature type="transmembrane region" description="Helical" evidence="1">
    <location>
        <begin position="12"/>
        <end position="30"/>
    </location>
</feature>
<dbReference type="EMBL" id="JABBNI010000036">
    <property type="protein sequence ID" value="NMM64332.1"/>
    <property type="molecule type" value="Genomic_DNA"/>
</dbReference>
<feature type="transmembrane region" description="Helical" evidence="1">
    <location>
        <begin position="50"/>
        <end position="71"/>
    </location>
</feature>
<keyword evidence="1" id="KW-0812">Transmembrane</keyword>
<dbReference type="Proteomes" id="UP000537131">
    <property type="component" value="Unassembled WGS sequence"/>
</dbReference>
<dbReference type="RefSeq" id="WP_169298761.1">
    <property type="nucleotide sequence ID" value="NZ_JABBNI010000036.1"/>
</dbReference>
<dbReference type="AlphaFoldDB" id="A0A7Y0EJL8"/>
<proteinExistence type="predicted"/>
<name>A0A7Y0EJL8_9CLOT</name>
<reference evidence="2 3" key="1">
    <citation type="submission" date="2020-04" db="EMBL/GenBank/DDBJ databases">
        <authorList>
            <person name="Doyle D.A."/>
        </authorList>
    </citation>
    <scope>NUCLEOTIDE SEQUENCE [LARGE SCALE GENOMIC DNA]</scope>
    <source>
        <strain evidence="2 3">P21</strain>
    </source>
</reference>
<keyword evidence="1" id="KW-1133">Transmembrane helix</keyword>
<comment type="caution">
    <text evidence="2">The sequence shown here is derived from an EMBL/GenBank/DDBJ whole genome shotgun (WGS) entry which is preliminary data.</text>
</comment>
<protein>
    <submittedName>
        <fullName evidence="2">Uncharacterized protein</fullName>
    </submittedName>
</protein>
<keyword evidence="3" id="KW-1185">Reference proteome</keyword>